<dbReference type="Proteomes" id="UP000449547">
    <property type="component" value="Unassembled WGS sequence"/>
</dbReference>
<name>A0A642UP88_DIURU</name>
<accession>A0A642UP88</accession>
<proteinExistence type="predicted"/>
<comment type="caution">
    <text evidence="1">The sequence shown here is derived from an EMBL/GenBank/DDBJ whole genome shotgun (WGS) entry which is preliminary data.</text>
</comment>
<dbReference type="GeneID" id="54781299"/>
<gene>
    <name evidence="1" type="ORF">DIURU_002648</name>
</gene>
<dbReference type="RefSeq" id="XP_034012500.1">
    <property type="nucleotide sequence ID" value="XM_034155322.1"/>
</dbReference>
<evidence type="ECO:0000313" key="2">
    <source>
        <dbReference type="Proteomes" id="UP000449547"/>
    </source>
</evidence>
<dbReference type="EMBL" id="SWFT01000082">
    <property type="protein sequence ID" value="KAA8902752.1"/>
    <property type="molecule type" value="Genomic_DNA"/>
</dbReference>
<keyword evidence="2" id="KW-1185">Reference proteome</keyword>
<dbReference type="VEuPathDB" id="FungiDB:DIURU_002648"/>
<protein>
    <submittedName>
        <fullName evidence="1">Uncharacterized protein</fullName>
    </submittedName>
</protein>
<dbReference type="AlphaFoldDB" id="A0A642UP88"/>
<sequence length="311" mass="36327">MAWWKKLVSKLKKCKRTRTQARVAAKEIPPDPQDGCESGSTLMRSSVISCADTPGLWEMTRIMWSRVAVTYGVPLSEVRQSLGYDIEYVTKGKAFPLENVDDVKLFIEWFCCYFKYQLKQLKRTGDHYWQQLQQEDGRYRQYPGLDGTTVEVCGSECRYDAIRFDWKSYSALWVAECWTTCKSLMPLFIMSRLPSSETIRLAVQQASTPEAREIGKMWFEAFELHGQDRFCVLVDVWHLLASIIEDGDHLTQQVFTPILDQLYPALDVLSLKTEFQHQHRLLSNELRQIETRRGQLLQLLDEHQRRTRNPT</sequence>
<organism evidence="1 2">
    <name type="scientific">Diutina rugosa</name>
    <name type="common">Yeast</name>
    <name type="synonym">Candida rugosa</name>
    <dbReference type="NCBI Taxonomy" id="5481"/>
    <lineage>
        <taxon>Eukaryota</taxon>
        <taxon>Fungi</taxon>
        <taxon>Dikarya</taxon>
        <taxon>Ascomycota</taxon>
        <taxon>Saccharomycotina</taxon>
        <taxon>Pichiomycetes</taxon>
        <taxon>Debaryomycetaceae</taxon>
        <taxon>Diutina</taxon>
    </lineage>
</organism>
<reference evidence="1 2" key="1">
    <citation type="submission" date="2019-07" db="EMBL/GenBank/DDBJ databases">
        <title>Genome assembly of two rare yeast pathogens: Diutina rugosa and Trichomonascus ciferrii.</title>
        <authorList>
            <person name="Mixao V."/>
            <person name="Saus E."/>
            <person name="Hansen A."/>
            <person name="Lass-Flor C."/>
            <person name="Gabaldon T."/>
        </authorList>
    </citation>
    <scope>NUCLEOTIDE SEQUENCE [LARGE SCALE GENOMIC DNA]</scope>
    <source>
        <strain evidence="1 2">CBS 613</strain>
    </source>
</reference>
<evidence type="ECO:0000313" key="1">
    <source>
        <dbReference type="EMBL" id="KAA8902752.1"/>
    </source>
</evidence>